<sequence length="133" mass="14284">MAAALQGLGKQSGVTVLLHASAEGLDASTCADLRGMDFRRALDNLMLQNDLFYKALDPTSIMVFRKKPLQAGKPGPNERAMKTTVHLKDGETAVFGGLREDGKGGGAQAGTRGKDTRDRLLVVKPTVVRWGEF</sequence>
<keyword evidence="2" id="KW-1185">Reference proteome</keyword>
<gene>
    <name evidence="1" type="ORF">METEAL_34190</name>
</gene>
<dbReference type="AlphaFoldDB" id="A0AA48GR96"/>
<dbReference type="EMBL" id="AP027080">
    <property type="protein sequence ID" value="BDU74245.1"/>
    <property type="molecule type" value="Genomic_DNA"/>
</dbReference>
<evidence type="ECO:0000313" key="1">
    <source>
        <dbReference type="EMBL" id="BDU74245.1"/>
    </source>
</evidence>
<dbReference type="KEGG" id="msil:METEAL_34190"/>
<dbReference type="RefSeq" id="WP_316412920.1">
    <property type="nucleotide sequence ID" value="NZ_AP027080.1"/>
</dbReference>
<organism evidence="1 2">
    <name type="scientific">Mesoterricola silvestris</name>
    <dbReference type="NCBI Taxonomy" id="2927979"/>
    <lineage>
        <taxon>Bacteria</taxon>
        <taxon>Pseudomonadati</taxon>
        <taxon>Acidobacteriota</taxon>
        <taxon>Holophagae</taxon>
        <taxon>Holophagales</taxon>
        <taxon>Holophagaceae</taxon>
        <taxon>Mesoterricola</taxon>
    </lineage>
</organism>
<reference evidence="2" key="1">
    <citation type="journal article" date="2023" name="Int. J. Syst. Evol. Microbiol.">
        <title>Mesoterricola silvestris gen. nov., sp. nov., Mesoterricola sediminis sp. nov., Geothrix oryzae sp. nov., Geothrix edaphica sp. nov., Geothrix rubra sp. nov., and Geothrix limicola sp. nov., six novel members of Acidobacteriota isolated from soils.</title>
        <authorList>
            <person name="Itoh H."/>
            <person name="Sugisawa Y."/>
            <person name="Mise K."/>
            <person name="Xu Z."/>
            <person name="Kuniyasu M."/>
            <person name="Ushijima N."/>
            <person name="Kawano K."/>
            <person name="Kobayashi E."/>
            <person name="Shiratori Y."/>
            <person name="Masuda Y."/>
            <person name="Senoo K."/>
        </authorList>
    </citation>
    <scope>NUCLEOTIDE SEQUENCE [LARGE SCALE GENOMIC DNA]</scope>
    <source>
        <strain evidence="2">W79</strain>
    </source>
</reference>
<proteinExistence type="predicted"/>
<protein>
    <submittedName>
        <fullName evidence="1">Uncharacterized protein</fullName>
    </submittedName>
</protein>
<dbReference type="Proteomes" id="UP001238179">
    <property type="component" value="Chromosome"/>
</dbReference>
<evidence type="ECO:0000313" key="2">
    <source>
        <dbReference type="Proteomes" id="UP001238179"/>
    </source>
</evidence>
<name>A0AA48GR96_9BACT</name>
<accession>A0AA48GR96</accession>